<name>A0A7Y9FQJ7_9SPHN</name>
<gene>
    <name evidence="2" type="ORF">HD841_003436</name>
</gene>
<reference evidence="2 3" key="1">
    <citation type="submission" date="2020-08" db="EMBL/GenBank/DDBJ databases">
        <title>The Agave Microbiome: Exploring the role of microbial communities in plant adaptations to desert environments.</title>
        <authorList>
            <person name="Partida-Martinez L.P."/>
        </authorList>
    </citation>
    <scope>NUCLEOTIDE SEQUENCE [LARGE SCALE GENOMIC DNA]</scope>
    <source>
        <strain evidence="2 3">AS2.3</strain>
    </source>
</reference>
<comment type="caution">
    <text evidence="2">The sequence shown here is derived from an EMBL/GenBank/DDBJ whole genome shotgun (WGS) entry which is preliminary data.</text>
</comment>
<evidence type="ECO:0000313" key="3">
    <source>
        <dbReference type="Proteomes" id="UP000517753"/>
    </source>
</evidence>
<keyword evidence="3" id="KW-1185">Reference proteome</keyword>
<evidence type="ECO:0000313" key="2">
    <source>
        <dbReference type="EMBL" id="NYD91620.1"/>
    </source>
</evidence>
<sequence>MRSPRRYGLSKSKITMFEQCPKRLWLSVHRRELAEQDDGAEARFATGHEVGAIACALLPDGVMVEAEPDLAVALATTQALLNGDHDRPIFEATLQHDGVLVRIDVLEPDGANGWHMAEVKSSTKAKDYHVGDLATQLWVARSAGVPISSAAIRHIDSSFVLEREGEFDGLFADTDLMAAAEPVIARRGETVAVARATLAGLEPDTAPGAHCDAPFPCEFAGYCHAALPAGPEWPVTVLPHGGGKRWVEQGIVDLLAVDSAALTNATHARVHRATVSGEVYHDVEGARAAMAGWTFPRTWLDFETIGFAVPRWIGTRPYQQVPFQFSAHVETADGAITHREFLSLNGSDPRRACAEALVAMVPATGAVIGYNASFEKARILELAAAFPDLADALTAMAARIVDLLPVTRANWYHRDQRGSWSIKAVLPTIAAELDYAGLEVKDGGSAQDAYAEATATGCTDERRLALDAALRAYCGRDTGAMIVLGRQLCRDSAQAEQAR</sequence>
<organism evidence="2 3">
    <name type="scientific">Sphingomonas melonis</name>
    <dbReference type="NCBI Taxonomy" id="152682"/>
    <lineage>
        <taxon>Bacteria</taxon>
        <taxon>Pseudomonadati</taxon>
        <taxon>Pseudomonadota</taxon>
        <taxon>Alphaproteobacteria</taxon>
        <taxon>Sphingomonadales</taxon>
        <taxon>Sphingomonadaceae</taxon>
        <taxon>Sphingomonas</taxon>
    </lineage>
</organism>
<dbReference type="Proteomes" id="UP000517753">
    <property type="component" value="Unassembled WGS sequence"/>
</dbReference>
<evidence type="ECO:0000259" key="1">
    <source>
        <dbReference type="Pfam" id="PF11074"/>
    </source>
</evidence>
<dbReference type="EMBL" id="JACCBY010000006">
    <property type="protein sequence ID" value="NYD91620.1"/>
    <property type="molecule type" value="Genomic_DNA"/>
</dbReference>
<feature type="domain" description="DUF2779" evidence="1">
    <location>
        <begin position="299"/>
        <end position="421"/>
    </location>
</feature>
<dbReference type="InterPro" id="IPR021301">
    <property type="entry name" value="DUF2779"/>
</dbReference>
<dbReference type="RefSeq" id="WP_257015692.1">
    <property type="nucleotide sequence ID" value="NZ_JACCBY010000006.1"/>
</dbReference>
<accession>A0A7Y9FQJ7</accession>
<proteinExistence type="predicted"/>
<protein>
    <recommendedName>
        <fullName evidence="1">DUF2779 domain-containing protein</fullName>
    </recommendedName>
</protein>
<dbReference type="Pfam" id="PF11074">
    <property type="entry name" value="DUF2779"/>
    <property type="match status" value="1"/>
</dbReference>
<dbReference type="AlphaFoldDB" id="A0A7Y9FQJ7"/>